<name>A0A316H1H5_9SPHI</name>
<keyword evidence="2" id="KW-1185">Reference proteome</keyword>
<dbReference type="InterPro" id="IPR036390">
    <property type="entry name" value="WH_DNA-bd_sf"/>
</dbReference>
<dbReference type="EMBL" id="QGHA01000012">
    <property type="protein sequence ID" value="PWK72520.1"/>
    <property type="molecule type" value="Genomic_DNA"/>
</dbReference>
<dbReference type="Proteomes" id="UP000245678">
    <property type="component" value="Unassembled WGS sequence"/>
</dbReference>
<organism evidence="1 2">
    <name type="scientific">Mucilaginibacter oryzae</name>
    <dbReference type="NCBI Taxonomy" id="468058"/>
    <lineage>
        <taxon>Bacteria</taxon>
        <taxon>Pseudomonadati</taxon>
        <taxon>Bacteroidota</taxon>
        <taxon>Sphingobacteriia</taxon>
        <taxon>Sphingobacteriales</taxon>
        <taxon>Sphingobacteriaceae</taxon>
        <taxon>Mucilaginibacter</taxon>
    </lineage>
</organism>
<evidence type="ECO:0000313" key="1">
    <source>
        <dbReference type="EMBL" id="PWK72520.1"/>
    </source>
</evidence>
<sequence length="219" mass="25359">MKFQAEVDLVEALKTSIKSCYNRNYIQIFEQVSLGYGIADIVISDLKNIVYRETKSKDTLDLLDINIYSLIQKSKSISVSEIINITRCPKSAVLKSLNKLLSNEYILDDESYFITNKSYELPFRNNFAIEAKLKDWKRALKQAYRYKWFAEYSFVVLDAHHCKAALKNIDAFEKYNVGLASITTDGNLQRHFSPTRQAPFDPKMQILFSEKVKSQALRK</sequence>
<dbReference type="RefSeq" id="WP_109609723.1">
    <property type="nucleotide sequence ID" value="NZ_QGHA01000012.1"/>
</dbReference>
<reference evidence="1 2" key="1">
    <citation type="submission" date="2018-05" db="EMBL/GenBank/DDBJ databases">
        <title>Genomic Encyclopedia of Archaeal and Bacterial Type Strains, Phase II (KMG-II): from individual species to whole genera.</title>
        <authorList>
            <person name="Goeker M."/>
        </authorList>
    </citation>
    <scope>NUCLEOTIDE SEQUENCE [LARGE SCALE GENOMIC DNA]</scope>
    <source>
        <strain evidence="1 2">DSM 19975</strain>
    </source>
</reference>
<dbReference type="SUPFAM" id="SSF46785">
    <property type="entry name" value="Winged helix' DNA-binding domain"/>
    <property type="match status" value="1"/>
</dbReference>
<proteinExistence type="predicted"/>
<comment type="caution">
    <text evidence="1">The sequence shown here is derived from an EMBL/GenBank/DDBJ whole genome shotgun (WGS) entry which is preliminary data.</text>
</comment>
<accession>A0A316H1H5</accession>
<dbReference type="AlphaFoldDB" id="A0A316H1H5"/>
<evidence type="ECO:0000313" key="2">
    <source>
        <dbReference type="Proteomes" id="UP000245678"/>
    </source>
</evidence>
<protein>
    <submittedName>
        <fullName evidence="1">Uncharacterized protein</fullName>
    </submittedName>
</protein>
<gene>
    <name evidence="1" type="ORF">LX99_04377</name>
</gene>